<accession>A0A834DFU9</accession>
<protein>
    <submittedName>
        <fullName evidence="2">Uncharacterized protein</fullName>
    </submittedName>
</protein>
<evidence type="ECO:0000313" key="3">
    <source>
        <dbReference type="Proteomes" id="UP000664940"/>
    </source>
</evidence>
<sequence length="321" mass="34770">MRGEREKFRFPNVLSARRAERRVCAHRGCWFFADCLPPRATDFSFSPSCRHGARPFRRHDAPPFRRHDARPFRRHDARHHRSSRRPPAPLPRAHGRKEGAEPPTRGVQCAPLCPTGSGVLARSTSCPRPTGWGGGRSRTRGSAEHIAAAPHRQAPHSRSGGGVAPLLGLLSPGGPRGPASRSRAEESGTRPCALKRRENGWLPLTFRLEPPVCAQRRGRPSPRLHGDGQARQRCDGGAAALLSATPAPPLVPNSCGQCKTQDLFTCLSIYPYVRLNTYVRCAVFCVSCLRARSLQCGGGGGAHCHCVGIQPLLPVLTGASA</sequence>
<dbReference type="Proteomes" id="UP000664940">
    <property type="component" value="Unassembled WGS sequence"/>
</dbReference>
<gene>
    <name evidence="2" type="ORF">HJG60_009176</name>
</gene>
<feature type="compositionally biased region" description="Basic residues" evidence="1">
    <location>
        <begin position="72"/>
        <end position="84"/>
    </location>
</feature>
<evidence type="ECO:0000313" key="2">
    <source>
        <dbReference type="EMBL" id="KAF6078326.1"/>
    </source>
</evidence>
<organism evidence="2 3">
    <name type="scientific">Phyllostomus discolor</name>
    <name type="common">pale spear-nosed bat</name>
    <dbReference type="NCBI Taxonomy" id="89673"/>
    <lineage>
        <taxon>Eukaryota</taxon>
        <taxon>Metazoa</taxon>
        <taxon>Chordata</taxon>
        <taxon>Craniata</taxon>
        <taxon>Vertebrata</taxon>
        <taxon>Euteleostomi</taxon>
        <taxon>Mammalia</taxon>
        <taxon>Eutheria</taxon>
        <taxon>Laurasiatheria</taxon>
        <taxon>Chiroptera</taxon>
        <taxon>Yangochiroptera</taxon>
        <taxon>Phyllostomidae</taxon>
        <taxon>Phyllostominae</taxon>
        <taxon>Phyllostomus</taxon>
    </lineage>
</organism>
<comment type="caution">
    <text evidence="2">The sequence shown here is derived from an EMBL/GenBank/DDBJ whole genome shotgun (WGS) entry which is preliminary data.</text>
</comment>
<evidence type="ECO:0000256" key="1">
    <source>
        <dbReference type="SAM" id="MobiDB-lite"/>
    </source>
</evidence>
<dbReference type="EMBL" id="JABVXQ010000014">
    <property type="protein sequence ID" value="KAF6078326.1"/>
    <property type="molecule type" value="Genomic_DNA"/>
</dbReference>
<dbReference type="AlphaFoldDB" id="A0A834DFU9"/>
<feature type="region of interest" description="Disordered" evidence="1">
    <location>
        <begin position="47"/>
        <end position="191"/>
    </location>
</feature>
<feature type="compositionally biased region" description="Basic and acidic residues" evidence="1">
    <location>
        <begin position="58"/>
        <end position="71"/>
    </location>
</feature>
<feature type="compositionally biased region" description="Low complexity" evidence="1">
    <location>
        <begin position="164"/>
        <end position="181"/>
    </location>
</feature>
<proteinExistence type="predicted"/>
<reference evidence="2 3" key="1">
    <citation type="journal article" date="2020" name="Nature">
        <title>Six reference-quality genomes reveal evolution of bat adaptations.</title>
        <authorList>
            <person name="Jebb D."/>
            <person name="Huang Z."/>
            <person name="Pippel M."/>
            <person name="Hughes G.M."/>
            <person name="Lavrichenko K."/>
            <person name="Devanna P."/>
            <person name="Winkler S."/>
            <person name="Jermiin L.S."/>
            <person name="Skirmuntt E.C."/>
            <person name="Katzourakis A."/>
            <person name="Burkitt-Gray L."/>
            <person name="Ray D.A."/>
            <person name="Sullivan K.A.M."/>
            <person name="Roscito J.G."/>
            <person name="Kirilenko B.M."/>
            <person name="Davalos L.M."/>
            <person name="Corthals A.P."/>
            <person name="Power M.L."/>
            <person name="Jones G."/>
            <person name="Ransome R.D."/>
            <person name="Dechmann D.K.N."/>
            <person name="Locatelli A.G."/>
            <person name="Puechmaille S.J."/>
            <person name="Fedrigo O."/>
            <person name="Jarvis E.D."/>
            <person name="Hiller M."/>
            <person name="Vernes S.C."/>
            <person name="Myers E.W."/>
            <person name="Teeling E.C."/>
        </authorList>
    </citation>
    <scope>NUCLEOTIDE SEQUENCE [LARGE SCALE GENOMIC DNA]</scope>
    <source>
        <strain evidence="2">Bat1K_MPI-CBG_1</strain>
    </source>
</reference>
<name>A0A834DFU9_9CHIR</name>